<dbReference type="PANTHER" id="PTHR46481:SF10">
    <property type="entry name" value="ZINC FINGER BED DOMAIN-CONTAINING PROTEIN 39"/>
    <property type="match status" value="1"/>
</dbReference>
<evidence type="ECO:0000256" key="8">
    <source>
        <dbReference type="ARBA" id="ARBA00023163"/>
    </source>
</evidence>
<gene>
    <name evidence="13" type="ORF">TSUD_277110</name>
</gene>
<evidence type="ECO:0000313" key="14">
    <source>
        <dbReference type="Proteomes" id="UP000242715"/>
    </source>
</evidence>
<keyword evidence="4 10" id="KW-0863">Zinc-finger</keyword>
<dbReference type="InterPro" id="IPR036236">
    <property type="entry name" value="Znf_C2H2_sf"/>
</dbReference>
<dbReference type="InterPro" id="IPR008906">
    <property type="entry name" value="HATC_C_dom"/>
</dbReference>
<sequence>MSFSTSSTESFGCSPPNDGEECLNILNSTNDLDANSNEVSLTKEATPANEVGNEENGENNDIVIQKAKRKKTSHVWDHFIDVELKNGTKKWQCVHCKKNYAIVASGSTSHLKRHLDEVCLVYKKKRILSFVHVPPPRRGVDIADAIFKCLKEWGIENKIFSVSVDNAAYNDKCLKELKVLFSRHQNLVLDGKLFHVRCCAHILNLLVQDGIERIAEIIEKVRESVKFINHSEARLRTFSQIVQQLKLGGKKLILDCPTRWNSTYQMLSVAMQFKEVFPRFQDREPSYTTLPHEDDWEKVEKFSKLLEVFNAVTNIISGSEYPTANLYLAEVFRIKQVLDIAAQDESNFMRDMAKAMKTKFDKYWSQCNLVMSLASILDPRIKMMGVNMCFPLIYPGDEAKKYIEYVSNALNHMYKEYADVLNERDEEGSSRTSVDQNILMPKKSSGVLSQMAADVLAIPISTVASESTFSAGGRVIDSFRASLDPSTVESLICGGDWLRVLHGIKNKPKVKQVPIEIELLL</sequence>
<dbReference type="Pfam" id="PF14372">
    <property type="entry name" value="hAT-like_RNase-H"/>
    <property type="match status" value="1"/>
</dbReference>
<dbReference type="InterPro" id="IPR003656">
    <property type="entry name" value="Znf_BED"/>
</dbReference>
<dbReference type="SUPFAM" id="SSF57667">
    <property type="entry name" value="beta-beta-alpha zinc fingers"/>
    <property type="match status" value="1"/>
</dbReference>
<dbReference type="PANTHER" id="PTHR46481">
    <property type="entry name" value="ZINC FINGER BED DOMAIN-CONTAINING PROTEIN 4"/>
    <property type="match status" value="1"/>
</dbReference>
<organism evidence="13 14">
    <name type="scientific">Trifolium subterraneum</name>
    <name type="common">Subterranean clover</name>
    <dbReference type="NCBI Taxonomy" id="3900"/>
    <lineage>
        <taxon>Eukaryota</taxon>
        <taxon>Viridiplantae</taxon>
        <taxon>Streptophyta</taxon>
        <taxon>Embryophyta</taxon>
        <taxon>Tracheophyta</taxon>
        <taxon>Spermatophyta</taxon>
        <taxon>Magnoliopsida</taxon>
        <taxon>eudicotyledons</taxon>
        <taxon>Gunneridae</taxon>
        <taxon>Pentapetalae</taxon>
        <taxon>rosids</taxon>
        <taxon>fabids</taxon>
        <taxon>Fabales</taxon>
        <taxon>Fabaceae</taxon>
        <taxon>Papilionoideae</taxon>
        <taxon>50 kb inversion clade</taxon>
        <taxon>NPAAA clade</taxon>
        <taxon>Hologalegina</taxon>
        <taxon>IRL clade</taxon>
        <taxon>Trifolieae</taxon>
        <taxon>Trifolium</taxon>
    </lineage>
</organism>
<dbReference type="Pfam" id="PF02892">
    <property type="entry name" value="zf-BED"/>
    <property type="match status" value="1"/>
</dbReference>
<dbReference type="InterPro" id="IPR025525">
    <property type="entry name" value="hAT-like_transposase_RNase-H"/>
</dbReference>
<dbReference type="InterPro" id="IPR012337">
    <property type="entry name" value="RNaseH-like_sf"/>
</dbReference>
<dbReference type="SMART" id="SM00614">
    <property type="entry name" value="ZnF_BED"/>
    <property type="match status" value="1"/>
</dbReference>
<evidence type="ECO:0000256" key="7">
    <source>
        <dbReference type="ARBA" id="ARBA00023125"/>
    </source>
</evidence>
<accession>A0A2Z6NI23</accession>
<dbReference type="OrthoDB" id="2610923at2759"/>
<dbReference type="AlphaFoldDB" id="A0A2Z6NI23"/>
<dbReference type="InterPro" id="IPR052035">
    <property type="entry name" value="ZnF_BED_domain_contain"/>
</dbReference>
<evidence type="ECO:0000256" key="11">
    <source>
        <dbReference type="SAM" id="MobiDB-lite"/>
    </source>
</evidence>
<keyword evidence="9" id="KW-0539">Nucleus</keyword>
<dbReference type="Proteomes" id="UP000242715">
    <property type="component" value="Unassembled WGS sequence"/>
</dbReference>
<evidence type="ECO:0000256" key="3">
    <source>
        <dbReference type="ARBA" id="ARBA00022723"/>
    </source>
</evidence>
<evidence type="ECO:0000256" key="5">
    <source>
        <dbReference type="ARBA" id="ARBA00022833"/>
    </source>
</evidence>
<evidence type="ECO:0000256" key="2">
    <source>
        <dbReference type="ARBA" id="ARBA00011738"/>
    </source>
</evidence>
<dbReference type="Pfam" id="PF05699">
    <property type="entry name" value="Dimer_Tnp_hAT"/>
    <property type="match status" value="1"/>
</dbReference>
<keyword evidence="6" id="KW-0805">Transcription regulation</keyword>
<dbReference type="GO" id="GO:0003677">
    <property type="term" value="F:DNA binding"/>
    <property type="evidence" value="ECO:0007669"/>
    <property type="project" value="UniProtKB-KW"/>
</dbReference>
<dbReference type="GO" id="GO:0005634">
    <property type="term" value="C:nucleus"/>
    <property type="evidence" value="ECO:0007669"/>
    <property type="project" value="UniProtKB-SubCell"/>
</dbReference>
<evidence type="ECO:0000256" key="9">
    <source>
        <dbReference type="ARBA" id="ARBA00023242"/>
    </source>
</evidence>
<dbReference type="GO" id="GO:0009791">
    <property type="term" value="P:post-embryonic development"/>
    <property type="evidence" value="ECO:0007669"/>
    <property type="project" value="UniProtKB-ARBA"/>
</dbReference>
<keyword evidence="8" id="KW-0804">Transcription</keyword>
<feature type="region of interest" description="Disordered" evidence="11">
    <location>
        <begin position="34"/>
        <end position="59"/>
    </location>
</feature>
<protein>
    <recommendedName>
        <fullName evidence="12">BED-type domain-containing protein</fullName>
    </recommendedName>
</protein>
<keyword evidence="7" id="KW-0238">DNA-binding</keyword>
<name>A0A2Z6NI23_TRISU</name>
<dbReference type="EMBL" id="DF973616">
    <property type="protein sequence ID" value="GAU36100.1"/>
    <property type="molecule type" value="Genomic_DNA"/>
</dbReference>
<comment type="subunit">
    <text evidence="2">Homodimer.</text>
</comment>
<comment type="subcellular location">
    <subcellularLocation>
        <location evidence="1">Nucleus</location>
    </subcellularLocation>
</comment>
<evidence type="ECO:0000256" key="4">
    <source>
        <dbReference type="ARBA" id="ARBA00022771"/>
    </source>
</evidence>
<dbReference type="GO" id="GO:0008270">
    <property type="term" value="F:zinc ion binding"/>
    <property type="evidence" value="ECO:0007669"/>
    <property type="project" value="UniProtKB-KW"/>
</dbReference>
<reference evidence="14" key="1">
    <citation type="journal article" date="2017" name="Front. Plant Sci.">
        <title>Climate Clever Clovers: New Paradigm to Reduce the Environmental Footprint of Ruminants by Breeding Low Methanogenic Forages Utilizing Haplotype Variation.</title>
        <authorList>
            <person name="Kaur P."/>
            <person name="Appels R."/>
            <person name="Bayer P.E."/>
            <person name="Keeble-Gagnere G."/>
            <person name="Wang J."/>
            <person name="Hirakawa H."/>
            <person name="Shirasawa K."/>
            <person name="Vercoe P."/>
            <person name="Stefanova K."/>
            <person name="Durmic Z."/>
            <person name="Nichols P."/>
            <person name="Revell C."/>
            <person name="Isobe S.N."/>
            <person name="Edwards D."/>
            <person name="Erskine W."/>
        </authorList>
    </citation>
    <scope>NUCLEOTIDE SEQUENCE [LARGE SCALE GENOMIC DNA]</scope>
    <source>
        <strain evidence="14">cv. Daliak</strain>
    </source>
</reference>
<dbReference type="GO" id="GO:0046983">
    <property type="term" value="F:protein dimerization activity"/>
    <property type="evidence" value="ECO:0007669"/>
    <property type="project" value="InterPro"/>
</dbReference>
<evidence type="ECO:0000313" key="13">
    <source>
        <dbReference type="EMBL" id="GAU36100.1"/>
    </source>
</evidence>
<keyword evidence="3" id="KW-0479">Metal-binding</keyword>
<feature type="domain" description="BED-type" evidence="12">
    <location>
        <begin position="70"/>
        <end position="126"/>
    </location>
</feature>
<proteinExistence type="predicted"/>
<keyword evidence="14" id="KW-1185">Reference proteome</keyword>
<evidence type="ECO:0000256" key="6">
    <source>
        <dbReference type="ARBA" id="ARBA00023015"/>
    </source>
</evidence>
<dbReference type="PROSITE" id="PS50808">
    <property type="entry name" value="ZF_BED"/>
    <property type="match status" value="1"/>
</dbReference>
<evidence type="ECO:0000256" key="1">
    <source>
        <dbReference type="ARBA" id="ARBA00004123"/>
    </source>
</evidence>
<evidence type="ECO:0000256" key="10">
    <source>
        <dbReference type="PROSITE-ProRule" id="PRU00027"/>
    </source>
</evidence>
<dbReference type="SUPFAM" id="SSF53098">
    <property type="entry name" value="Ribonuclease H-like"/>
    <property type="match status" value="1"/>
</dbReference>
<keyword evidence="5" id="KW-0862">Zinc</keyword>
<evidence type="ECO:0000259" key="12">
    <source>
        <dbReference type="PROSITE" id="PS50808"/>
    </source>
</evidence>